<dbReference type="AlphaFoldDB" id="A0A2U2ARN7"/>
<evidence type="ECO:0000256" key="4">
    <source>
        <dbReference type="ARBA" id="ARBA00022729"/>
    </source>
</evidence>
<gene>
    <name evidence="9" type="ORF">DC077_03265</name>
    <name evidence="10" type="ORF">DC078_01985</name>
</gene>
<dbReference type="PANTHER" id="PTHR35892">
    <property type="entry name" value="OUTER MEMBRANE PROTEIN PAGN-RELATED"/>
    <property type="match status" value="1"/>
</dbReference>
<organism evidence="9 11">
    <name type="scientific">Ignatzschineria cameli</name>
    <dbReference type="NCBI Taxonomy" id="2182793"/>
    <lineage>
        <taxon>Bacteria</taxon>
        <taxon>Pseudomonadati</taxon>
        <taxon>Pseudomonadota</taxon>
        <taxon>Gammaproteobacteria</taxon>
        <taxon>Cardiobacteriales</taxon>
        <taxon>Ignatzschineriaceae</taxon>
        <taxon>Ignatzschineria</taxon>
    </lineage>
</organism>
<reference evidence="11 12" key="2">
    <citation type="submission" date="2018-05" db="EMBL/GenBank/DDBJ databases">
        <title>Ignatzschineria dubaiensis sp. nov., isolated from necrotic foot tissues of dromedaries (Camelus dromedarius) and associated maggots in Dubai, United Arab Emirates.</title>
        <authorList>
            <person name="Tsang C.C."/>
            <person name="Tang J.Y.M."/>
            <person name="Fong J.Y.H."/>
            <person name="Kinne J."/>
            <person name="Lee H.H."/>
            <person name="Joseph M."/>
            <person name="Jose S."/>
            <person name="Schuster R.K."/>
            <person name="Tang Y."/>
            <person name="Sivakumar S."/>
            <person name="Chen J.H.K."/>
            <person name="Teng J.L.L."/>
            <person name="Lau S.K.P."/>
            <person name="Wernery U."/>
            <person name="Woo P.C.Y."/>
        </authorList>
    </citation>
    <scope>NUCLEOTIDE SEQUENCE [LARGE SCALE GENOMIC DNA]</scope>
    <source>
        <strain evidence="11">UAE-HKU57</strain>
        <strain evidence="12">UAE-HKU58</strain>
    </source>
</reference>
<evidence type="ECO:0000313" key="10">
    <source>
        <dbReference type="EMBL" id="PWD94333.1"/>
    </source>
</evidence>
<feature type="domain" description="Outer membrane protein beta-barrel" evidence="8">
    <location>
        <begin position="6"/>
        <end position="199"/>
    </location>
</feature>
<comment type="caution">
    <text evidence="9">The sequence shown here is derived from an EMBL/GenBank/DDBJ whole genome shotgun (WGS) entry which is preliminary data.</text>
</comment>
<evidence type="ECO:0000256" key="1">
    <source>
        <dbReference type="ARBA" id="ARBA00004571"/>
    </source>
</evidence>
<dbReference type="SUPFAM" id="SSF56925">
    <property type="entry name" value="OMPA-like"/>
    <property type="match status" value="1"/>
</dbReference>
<dbReference type="InterPro" id="IPR051723">
    <property type="entry name" value="Bact_OM_Invasion-Related"/>
</dbReference>
<evidence type="ECO:0000256" key="3">
    <source>
        <dbReference type="ARBA" id="ARBA00022692"/>
    </source>
</evidence>
<keyword evidence="2" id="KW-1134">Transmembrane beta strand</keyword>
<keyword evidence="5" id="KW-0472">Membrane</keyword>
<feature type="region of interest" description="Disordered" evidence="6">
    <location>
        <begin position="247"/>
        <end position="276"/>
    </location>
</feature>
<evidence type="ECO:0000259" key="8">
    <source>
        <dbReference type="Pfam" id="PF13505"/>
    </source>
</evidence>
<keyword evidence="4 7" id="KW-0732">Signal</keyword>
<dbReference type="InterPro" id="IPR027385">
    <property type="entry name" value="Beta-barrel_OMP"/>
</dbReference>
<dbReference type="RefSeq" id="WP_109200923.1">
    <property type="nucleotide sequence ID" value="NZ_QEWS01000001.1"/>
</dbReference>
<protein>
    <recommendedName>
        <fullName evidence="8">Outer membrane protein beta-barrel domain-containing protein</fullName>
    </recommendedName>
</protein>
<comment type="subcellular location">
    <subcellularLocation>
        <location evidence="1">Cell outer membrane</location>
        <topology evidence="1">Multi-pass membrane protein</topology>
    </subcellularLocation>
</comment>
<dbReference type="PANTHER" id="PTHR35892:SF2">
    <property type="entry name" value="OUTER MEMBRANE PROTEIN PAGN"/>
    <property type="match status" value="1"/>
</dbReference>
<feature type="compositionally biased region" description="Basic and acidic residues" evidence="6">
    <location>
        <begin position="262"/>
        <end position="276"/>
    </location>
</feature>
<evidence type="ECO:0000256" key="2">
    <source>
        <dbReference type="ARBA" id="ARBA00022452"/>
    </source>
</evidence>
<proteinExistence type="predicted"/>
<accession>A0A2U2ARN7</accession>
<reference evidence="9" key="1">
    <citation type="journal article" date="2018" name="Genome Announc.">
        <title>Ignatzschineria cameli sp. nov., isolated from necrotic foot tissue of dromedaries (Camelus dromedarius) and associated maggots (Wohlfahrtia species) in Dubai.</title>
        <authorList>
            <person name="Tsang C.C."/>
            <person name="Tang J.Y."/>
            <person name="Fong J.Y."/>
            <person name="Kinne J."/>
            <person name="Lee H.H."/>
            <person name="Joseph M."/>
            <person name="Jose S."/>
            <person name="Schuster R.K."/>
            <person name="Tang Y."/>
            <person name="Sivakumar S."/>
            <person name="Chen J.H."/>
            <person name="Teng J.L."/>
            <person name="Lau S.K."/>
            <person name="Wernery U."/>
            <person name="Woo P.C."/>
        </authorList>
    </citation>
    <scope>NUCLEOTIDE SEQUENCE</scope>
    <source>
        <strain evidence="9">UAE-HKU57</strain>
        <strain evidence="10">UAE-HKU58</strain>
    </source>
</reference>
<evidence type="ECO:0000256" key="5">
    <source>
        <dbReference type="ARBA" id="ARBA00023136"/>
    </source>
</evidence>
<evidence type="ECO:0000256" key="6">
    <source>
        <dbReference type="SAM" id="MobiDB-lite"/>
    </source>
</evidence>
<evidence type="ECO:0000256" key="7">
    <source>
        <dbReference type="SAM" id="SignalP"/>
    </source>
</evidence>
<dbReference type="EMBL" id="QEWW01000002">
    <property type="protein sequence ID" value="PWD86849.1"/>
    <property type="molecule type" value="Genomic_DNA"/>
</dbReference>
<name>A0A2U2ARN7_9GAMM</name>
<dbReference type="Pfam" id="PF13505">
    <property type="entry name" value="OMP_b-brl"/>
    <property type="match status" value="1"/>
</dbReference>
<dbReference type="InterPro" id="IPR011250">
    <property type="entry name" value="OMP/PagP_B-barrel"/>
</dbReference>
<dbReference type="Proteomes" id="UP000245059">
    <property type="component" value="Unassembled WGS sequence"/>
</dbReference>
<keyword evidence="12" id="KW-1185">Reference proteome</keyword>
<dbReference type="Proteomes" id="UP000245217">
    <property type="component" value="Unassembled WGS sequence"/>
</dbReference>
<evidence type="ECO:0000313" key="11">
    <source>
        <dbReference type="Proteomes" id="UP000245059"/>
    </source>
</evidence>
<sequence>MKKSALLASMLLVGISPCALAEMETGFYAGANVLGIRQEAKKMGESRLPGNEVVKKGAKHSNSINGSVAAGYQFDDIFRVELEYVLPQSKSYNNLTESDFYQQKIKSQRLMVNSYLSYKLKDDLSLYGVAGVGYARLKSTGNYGNHFNYQSGSQNNFAWSLGAGLSYQATPNTAIDFGFRHVDLGKTQTATTHNSQLKAKVVSNELTLGVRHILGELYREEAPAKENIYADHVTPELRESFERMESNNYNSKASKSGGALPADKRVTPKKVEALPW</sequence>
<dbReference type="EMBL" id="QEWV01000001">
    <property type="protein sequence ID" value="PWD94333.1"/>
    <property type="molecule type" value="Genomic_DNA"/>
</dbReference>
<dbReference type="Gene3D" id="2.40.160.20">
    <property type="match status" value="1"/>
</dbReference>
<evidence type="ECO:0000313" key="12">
    <source>
        <dbReference type="Proteomes" id="UP000245217"/>
    </source>
</evidence>
<feature type="signal peptide" evidence="7">
    <location>
        <begin position="1"/>
        <end position="21"/>
    </location>
</feature>
<dbReference type="OrthoDB" id="6101900at2"/>
<keyword evidence="3" id="KW-0812">Transmembrane</keyword>
<dbReference type="GO" id="GO:0009279">
    <property type="term" value="C:cell outer membrane"/>
    <property type="evidence" value="ECO:0007669"/>
    <property type="project" value="UniProtKB-SubCell"/>
</dbReference>
<evidence type="ECO:0000313" key="9">
    <source>
        <dbReference type="EMBL" id="PWD86849.1"/>
    </source>
</evidence>
<feature type="chain" id="PRO_5015762962" description="Outer membrane protein beta-barrel domain-containing protein" evidence="7">
    <location>
        <begin position="22"/>
        <end position="276"/>
    </location>
</feature>